<comment type="caution">
    <text evidence="1">The sequence shown here is derived from an EMBL/GenBank/DDBJ whole genome shotgun (WGS) entry which is preliminary data.</text>
</comment>
<accession>A0ABD5VLJ7</accession>
<dbReference type="AlphaFoldDB" id="A0ABD5VLJ7"/>
<name>A0ABD5VLJ7_9EURY</name>
<dbReference type="RefSeq" id="WP_336351865.1">
    <property type="nucleotide sequence ID" value="NZ_JAZAQL010000004.1"/>
</dbReference>
<proteinExistence type="predicted"/>
<protein>
    <submittedName>
        <fullName evidence="1">Uncharacterized protein</fullName>
    </submittedName>
</protein>
<gene>
    <name evidence="1" type="ORF">ACFQGB_18835</name>
</gene>
<evidence type="ECO:0000313" key="2">
    <source>
        <dbReference type="Proteomes" id="UP001596395"/>
    </source>
</evidence>
<evidence type="ECO:0000313" key="1">
    <source>
        <dbReference type="EMBL" id="MFC6954927.1"/>
    </source>
</evidence>
<keyword evidence="2" id="KW-1185">Reference proteome</keyword>
<sequence length="467" mass="50896">MLEWGCWKDGLVVPLEGICVSLGGGIGRGKGGDAVFGWCTMRSLVIGADVGGATASRRWTEEYNLLDYEVVFANLCDLVGNSQVTAPGSAPSNAVSFPDSGDISELVEAGNWLFVLMPGQRTVDLRYVSTSDDTEMREVDLLSWLPLDISLAADSGESVDSGSVASDWEWYFGESFQRAYTIEKVGPARGDEQPSFAEVFMSKGASEQALARTVAGATIACTVDMTPMRETVTAVASESREQLWDGRIGLVPVAGDWTPSDVIAGTLEHQFGVTTERDLTRPAWVESVQLDGEQAVQERLESVYADYEVVQQAKELLWASGEKLETLVAWAFEELGSELVMTAGDGEWDAELAGEDRDYIFEITGQNDAIAIEKVRQLKDWEERAQTAGFDNEVQMVLVAATHREAVPGERPQPLTEAARDFCATHGYWYLDTRDLAAAVTHSVSPERRELSGEGLVAEHAWRVGGD</sequence>
<dbReference type="Proteomes" id="UP001596395">
    <property type="component" value="Unassembled WGS sequence"/>
</dbReference>
<organism evidence="1 2">
    <name type="scientific">Halorubellus litoreus</name>
    <dbReference type="NCBI Taxonomy" id="755308"/>
    <lineage>
        <taxon>Archaea</taxon>
        <taxon>Methanobacteriati</taxon>
        <taxon>Methanobacteriota</taxon>
        <taxon>Stenosarchaea group</taxon>
        <taxon>Halobacteria</taxon>
        <taxon>Halobacteriales</taxon>
        <taxon>Halorubellaceae</taxon>
        <taxon>Halorubellus</taxon>
    </lineage>
</organism>
<dbReference type="EMBL" id="JBHSXN010000004">
    <property type="protein sequence ID" value="MFC6954927.1"/>
    <property type="molecule type" value="Genomic_DNA"/>
</dbReference>
<reference evidence="1 2" key="1">
    <citation type="journal article" date="2019" name="Int. J. Syst. Evol. Microbiol.">
        <title>The Global Catalogue of Microorganisms (GCM) 10K type strain sequencing project: providing services to taxonomists for standard genome sequencing and annotation.</title>
        <authorList>
            <consortium name="The Broad Institute Genomics Platform"/>
            <consortium name="The Broad Institute Genome Sequencing Center for Infectious Disease"/>
            <person name="Wu L."/>
            <person name="Ma J."/>
        </authorList>
    </citation>
    <scope>NUCLEOTIDE SEQUENCE [LARGE SCALE GENOMIC DNA]</scope>
    <source>
        <strain evidence="1 2">GX26</strain>
    </source>
</reference>